<feature type="transmembrane region" description="Helical" evidence="1">
    <location>
        <begin position="6"/>
        <end position="27"/>
    </location>
</feature>
<evidence type="ECO:0000313" key="3">
    <source>
        <dbReference type="Proteomes" id="UP000305848"/>
    </source>
</evidence>
<gene>
    <name evidence="2" type="ORF">FC093_19855</name>
</gene>
<evidence type="ECO:0000256" key="1">
    <source>
        <dbReference type="SAM" id="Phobius"/>
    </source>
</evidence>
<sequence>MNYNILSYLIYGCITVYIIYWVGKAFYRNGRIFILRLFHQNQAMTDTTNNLLLMAYYLFNIGYAVIQFSFWEKVSDTATMIASIATKTSILVMILAVTHYFNILFIYFLSKKDHHLTTSKTVQL</sequence>
<reference evidence="2 3" key="1">
    <citation type="submission" date="2019-05" db="EMBL/GenBank/DDBJ databases">
        <title>Panacibacter sp. strain 17mud1-8 Genome sequencing and assembly.</title>
        <authorList>
            <person name="Chhetri G."/>
        </authorList>
    </citation>
    <scope>NUCLEOTIDE SEQUENCE [LARGE SCALE GENOMIC DNA]</scope>
    <source>
        <strain evidence="2 3">17mud1-8</strain>
    </source>
</reference>
<accession>A0A4U3KSV9</accession>
<keyword evidence="3" id="KW-1185">Reference proteome</keyword>
<dbReference type="Proteomes" id="UP000305848">
    <property type="component" value="Unassembled WGS sequence"/>
</dbReference>
<evidence type="ECO:0000313" key="2">
    <source>
        <dbReference type="EMBL" id="TKK65575.1"/>
    </source>
</evidence>
<name>A0A4U3KSV9_9BACT</name>
<dbReference type="RefSeq" id="WP_137263566.1">
    <property type="nucleotide sequence ID" value="NZ_SZQL01000020.1"/>
</dbReference>
<comment type="caution">
    <text evidence="2">The sequence shown here is derived from an EMBL/GenBank/DDBJ whole genome shotgun (WGS) entry which is preliminary data.</text>
</comment>
<dbReference type="AlphaFoldDB" id="A0A4U3KSV9"/>
<keyword evidence="1" id="KW-0472">Membrane</keyword>
<feature type="transmembrane region" description="Helical" evidence="1">
    <location>
        <begin position="48"/>
        <end position="70"/>
    </location>
</feature>
<dbReference type="EMBL" id="SZQL01000020">
    <property type="protein sequence ID" value="TKK65575.1"/>
    <property type="molecule type" value="Genomic_DNA"/>
</dbReference>
<keyword evidence="1" id="KW-1133">Transmembrane helix</keyword>
<proteinExistence type="predicted"/>
<dbReference type="OrthoDB" id="193443at2"/>
<organism evidence="2 3">
    <name type="scientific">Ilyomonas limi</name>
    <dbReference type="NCBI Taxonomy" id="2575867"/>
    <lineage>
        <taxon>Bacteria</taxon>
        <taxon>Pseudomonadati</taxon>
        <taxon>Bacteroidota</taxon>
        <taxon>Chitinophagia</taxon>
        <taxon>Chitinophagales</taxon>
        <taxon>Chitinophagaceae</taxon>
        <taxon>Ilyomonas</taxon>
    </lineage>
</organism>
<keyword evidence="1" id="KW-0812">Transmembrane</keyword>
<feature type="transmembrane region" description="Helical" evidence="1">
    <location>
        <begin position="90"/>
        <end position="110"/>
    </location>
</feature>
<protein>
    <submittedName>
        <fullName evidence="2">Uncharacterized protein</fullName>
    </submittedName>
</protein>